<gene>
    <name evidence="1" type="ORF">PILCRDRAFT_6736</name>
</gene>
<dbReference type="Proteomes" id="UP000054166">
    <property type="component" value="Unassembled WGS sequence"/>
</dbReference>
<keyword evidence="2" id="KW-1185">Reference proteome</keyword>
<protein>
    <submittedName>
        <fullName evidence="1">Uncharacterized protein</fullName>
    </submittedName>
</protein>
<reference evidence="1 2" key="1">
    <citation type="submission" date="2014-04" db="EMBL/GenBank/DDBJ databases">
        <authorList>
            <consortium name="DOE Joint Genome Institute"/>
            <person name="Kuo A."/>
            <person name="Tarkka M."/>
            <person name="Buscot F."/>
            <person name="Kohler A."/>
            <person name="Nagy L.G."/>
            <person name="Floudas D."/>
            <person name="Copeland A."/>
            <person name="Barry K.W."/>
            <person name="Cichocki N."/>
            <person name="Veneault-Fourrey C."/>
            <person name="LaButti K."/>
            <person name="Lindquist E.A."/>
            <person name="Lipzen A."/>
            <person name="Lundell T."/>
            <person name="Morin E."/>
            <person name="Murat C."/>
            <person name="Sun H."/>
            <person name="Tunlid A."/>
            <person name="Henrissat B."/>
            <person name="Grigoriev I.V."/>
            <person name="Hibbett D.S."/>
            <person name="Martin F."/>
            <person name="Nordberg H.P."/>
            <person name="Cantor M.N."/>
            <person name="Hua S.X."/>
        </authorList>
    </citation>
    <scope>NUCLEOTIDE SEQUENCE [LARGE SCALE GENOMIC DNA]</scope>
    <source>
        <strain evidence="1 2">F 1598</strain>
    </source>
</reference>
<dbReference type="InParanoid" id="A0A0C3FWA4"/>
<proteinExistence type="predicted"/>
<organism evidence="1 2">
    <name type="scientific">Piloderma croceum (strain F 1598)</name>
    <dbReference type="NCBI Taxonomy" id="765440"/>
    <lineage>
        <taxon>Eukaryota</taxon>
        <taxon>Fungi</taxon>
        <taxon>Dikarya</taxon>
        <taxon>Basidiomycota</taxon>
        <taxon>Agaricomycotina</taxon>
        <taxon>Agaricomycetes</taxon>
        <taxon>Agaricomycetidae</taxon>
        <taxon>Atheliales</taxon>
        <taxon>Atheliaceae</taxon>
        <taxon>Piloderma</taxon>
    </lineage>
</organism>
<dbReference type="HOGENOM" id="CLU_3014994_0_0_1"/>
<accession>A0A0C3FWA4</accession>
<dbReference type="AlphaFoldDB" id="A0A0C3FWA4"/>
<reference evidence="2" key="2">
    <citation type="submission" date="2015-01" db="EMBL/GenBank/DDBJ databases">
        <title>Evolutionary Origins and Diversification of the Mycorrhizal Mutualists.</title>
        <authorList>
            <consortium name="DOE Joint Genome Institute"/>
            <consortium name="Mycorrhizal Genomics Consortium"/>
            <person name="Kohler A."/>
            <person name="Kuo A."/>
            <person name="Nagy L.G."/>
            <person name="Floudas D."/>
            <person name="Copeland A."/>
            <person name="Barry K.W."/>
            <person name="Cichocki N."/>
            <person name="Veneault-Fourrey C."/>
            <person name="LaButti K."/>
            <person name="Lindquist E.A."/>
            <person name="Lipzen A."/>
            <person name="Lundell T."/>
            <person name="Morin E."/>
            <person name="Murat C."/>
            <person name="Riley R."/>
            <person name="Ohm R."/>
            <person name="Sun H."/>
            <person name="Tunlid A."/>
            <person name="Henrissat B."/>
            <person name="Grigoriev I.V."/>
            <person name="Hibbett D.S."/>
            <person name="Martin F."/>
        </authorList>
    </citation>
    <scope>NUCLEOTIDE SEQUENCE [LARGE SCALE GENOMIC DNA]</scope>
    <source>
        <strain evidence="2">F 1598</strain>
    </source>
</reference>
<name>A0A0C3FWA4_PILCF</name>
<evidence type="ECO:0000313" key="2">
    <source>
        <dbReference type="Proteomes" id="UP000054166"/>
    </source>
</evidence>
<sequence>MAPDDGIYNHIVKVCHWASEDILGEVEWIRQEGQTIVELMFHFMDGEVAKNIAHYN</sequence>
<evidence type="ECO:0000313" key="1">
    <source>
        <dbReference type="EMBL" id="KIM83854.1"/>
    </source>
</evidence>
<dbReference type="EMBL" id="KN832989">
    <property type="protein sequence ID" value="KIM83854.1"/>
    <property type="molecule type" value="Genomic_DNA"/>
</dbReference>